<dbReference type="AlphaFoldDB" id="A0AAT9LAZ6"/>
<dbReference type="EMBL" id="CP062796">
    <property type="protein sequence ID" value="QUL98276.1"/>
    <property type="molecule type" value="Genomic_DNA"/>
</dbReference>
<evidence type="ECO:0000313" key="1">
    <source>
        <dbReference type="EMBL" id="QUL98276.1"/>
    </source>
</evidence>
<reference evidence="1" key="1">
    <citation type="submission" date="2020-10" db="EMBL/GenBank/DDBJ databases">
        <authorList>
            <person name="Kadnikov V."/>
            <person name="Beletsky A.V."/>
            <person name="Mardanov A.V."/>
            <person name="Karnachuk O.V."/>
            <person name="Ravin N.V."/>
        </authorList>
    </citation>
    <scope>NUCLEOTIDE SEQUENCE</scope>
    <source>
        <strain evidence="1">Bu02</strain>
    </source>
</reference>
<evidence type="ECO:0008006" key="2">
    <source>
        <dbReference type="Google" id="ProtNLM"/>
    </source>
</evidence>
<proteinExistence type="predicted"/>
<name>A0AAT9LAZ6_9FIRM</name>
<organism evidence="1">
    <name type="scientific">Candidatus Fermentithermobacillus carboniphilus</name>
    <dbReference type="NCBI Taxonomy" id="3085328"/>
    <lineage>
        <taxon>Bacteria</taxon>
        <taxon>Bacillati</taxon>
        <taxon>Bacillota</taxon>
        <taxon>Candidatus Fermentithermobacillia</taxon>
        <taxon>Candidatus Fermentithermobacillales</taxon>
        <taxon>Candidatus Fermentithermobacillaceae</taxon>
        <taxon>Candidatus Fermentithermobacillus</taxon>
    </lineage>
</organism>
<accession>A0AAT9LAZ6</accession>
<sequence>MKRPRSIAELARVAGCSRSHVSHACNELNRSGWLRFVNTPNSRIAVPAFPREVEDERIEKLLWEKDMAPYLGEFLMRKLLDNTVASTTFMDNARPSFLRNPKTNQPLEYDRLYFEGLLSSSTVSNTIRRPLNFPTPKPCRKEEPEIL</sequence>
<gene>
    <name evidence="1" type="ORF">IMF26_09640</name>
</gene>
<dbReference type="KEGG" id="fcz:IMF26_09640"/>
<protein>
    <recommendedName>
        <fullName evidence="2">HTH marR-type domain-containing protein</fullName>
    </recommendedName>
</protein>
<reference evidence="1" key="2">
    <citation type="journal article" date="2023" name="Biology">
        <title>Prokaryotic Life Associated with Coal-Fire Gas Vents Revealed by Metagenomics.</title>
        <authorList>
            <person name="Kadnikov V.V."/>
            <person name="Mardanov A.V."/>
            <person name="Beletsky A.V."/>
            <person name="Karnachuk O.V."/>
            <person name="Ravin N.V."/>
        </authorList>
    </citation>
    <scope>NUCLEOTIDE SEQUENCE</scope>
    <source>
        <strain evidence="1">Bu02</strain>
    </source>
</reference>